<organism evidence="1 2">
    <name type="scientific">Lepagella muris</name>
    <dbReference type="NCBI Taxonomy" id="3032870"/>
    <lineage>
        <taxon>Bacteria</taxon>
        <taxon>Pseudomonadati</taxon>
        <taxon>Bacteroidota</taxon>
        <taxon>Bacteroidia</taxon>
        <taxon>Bacteroidales</taxon>
        <taxon>Muribaculaceae</taxon>
        <taxon>Lepagella</taxon>
    </lineage>
</organism>
<protein>
    <submittedName>
        <fullName evidence="1">Uncharacterized protein</fullName>
    </submittedName>
</protein>
<gene>
    <name evidence="1" type="ORF">E5331_15490</name>
</gene>
<reference evidence="1" key="1">
    <citation type="submission" date="2019-04" db="EMBL/GenBank/DDBJ databases">
        <title>Microbes associate with the intestines of laboratory mice.</title>
        <authorList>
            <person name="Navarre W."/>
            <person name="Wong E."/>
            <person name="Huang K."/>
            <person name="Tropini C."/>
            <person name="Ng K."/>
            <person name="Yu B."/>
        </authorList>
    </citation>
    <scope>NUCLEOTIDE SEQUENCE</scope>
    <source>
        <strain evidence="1">NM04_E33</strain>
    </source>
</reference>
<dbReference type="Proteomes" id="UP000306319">
    <property type="component" value="Unassembled WGS sequence"/>
</dbReference>
<comment type="caution">
    <text evidence="1">The sequence shown here is derived from an EMBL/GenBank/DDBJ whole genome shotgun (WGS) entry which is preliminary data.</text>
</comment>
<evidence type="ECO:0000313" key="1">
    <source>
        <dbReference type="EMBL" id="TGY77210.1"/>
    </source>
</evidence>
<sequence>MSTNDNIIIISSEQGQGKTLYGLALESGTTLVPPLYEDVKIPIKDVFMFEQDDKWGLMSLDGDVLLSPQYDNIFAWNEDFVVVGKGAHSHFMCGVVDWNGREVIPTEYGAIALTGYPAFRCYDNAEYDWGRNHNMDHLNFDGNPYIWKNSKNETLSTPIQIWRRDQQIDTFDNWLILDNLILLNPNLELQRWVAEKELKFIQITPNGTLISKDKRGKYGLRDLTGKSIVLQIYDDMKLMSSGIIVLYNGKIGIIGTNGNNILPSEYLEIRGNIIDESNKDEIGSHWVWNWNKKNGVAFRYSKNHPLDTTNLEQIIVRDDFFVSEGTIACCKKGESNLNTFVTRNNNGENIFSIENGFVLEENVDKVIPITSEEYLIQRADKFRLISTGSDSNSLSMEFDEAKYYGEGLLYYKVDGVWGVKLFSPKLYCKSFFRVEKNIDILPSYHSVRPIYGMMGMFIYFEVQNSYKSYFGEEGICAQLLNTRGECILGGQHQYNGHFSIHDSIILCQIGDKFGFADFNDDVIIPFKFDEIQFRGKGKHGGFNVRIGDYWGILKHNGRESRIKYSEQVPFKDKYEIVSDALSELKGVLDTETCEEVVPCLYSHIILEEDRVIVARGGCPRENCIVDYLYAKWGCYDTSGKLIVPVKYDYIKIDGEYVLAGYEGGFMTYGQNHYYKKFGGKYALYNSVGELLIEGFSQYSLGDNIWAFYFGGKWKTWTEEYGFDEYSFEYGVGRWLLVTPELKTLLPQTNGESLQIKHGTKIYWTKEVNDKDKKVINRINFPLNLLVEHEYHIENGWVIDKGGGEAINIATGERITSYLKIDVISNNLLFVMDNKYNVGIIDKNNQIVVSPKFHALTYPVGNFFIGVLANDHGEFVISLFDLTSKDIVNEGIQLRIEESRSAMEHSFRNHFLLMYHINENDNTLHGYAFENSVNWIKTEVAREFNPMRVSRIGKFNHRRYWFSINDMEPEKSYSCDDSDYNDYLRDSWDAMTDGMYGDMPDGFDGDYDFLGR</sequence>
<accession>A0AC61RIT4</accession>
<keyword evidence="2" id="KW-1185">Reference proteome</keyword>
<proteinExistence type="predicted"/>
<name>A0AC61RIT4_9BACT</name>
<dbReference type="EMBL" id="SRYB01000028">
    <property type="protein sequence ID" value="TGY77210.1"/>
    <property type="molecule type" value="Genomic_DNA"/>
</dbReference>
<evidence type="ECO:0000313" key="2">
    <source>
        <dbReference type="Proteomes" id="UP000306319"/>
    </source>
</evidence>